<evidence type="ECO:0000313" key="1">
    <source>
        <dbReference type="EMBL" id="KKL75440.1"/>
    </source>
</evidence>
<sequence>MKLKYIDKHFVVTGTFQEMVREGRKDVPKDAGFQYSPKGDEPLPKSAVWWTDGPSTAAKLVKYATKKALAVLHRMDDERTKIVAKGAATRITAVKKERKRREKKREDFEAVGEEFDALCRETGIPVRLDFESDVKYRHARQLEPGLVAMVKGEK</sequence>
<reference evidence="1" key="1">
    <citation type="journal article" date="2015" name="Nature">
        <title>Complex archaea that bridge the gap between prokaryotes and eukaryotes.</title>
        <authorList>
            <person name="Spang A."/>
            <person name="Saw J.H."/>
            <person name="Jorgensen S.L."/>
            <person name="Zaremba-Niedzwiedzka K."/>
            <person name="Martijn J."/>
            <person name="Lind A.E."/>
            <person name="van Eijk R."/>
            <person name="Schleper C."/>
            <person name="Guy L."/>
            <person name="Ettema T.J."/>
        </authorList>
    </citation>
    <scope>NUCLEOTIDE SEQUENCE</scope>
</reference>
<gene>
    <name evidence="1" type="ORF">LCGC14_2054840</name>
</gene>
<comment type="caution">
    <text evidence="1">The sequence shown here is derived from an EMBL/GenBank/DDBJ whole genome shotgun (WGS) entry which is preliminary data.</text>
</comment>
<protein>
    <submittedName>
        <fullName evidence="1">Uncharacterized protein</fullName>
    </submittedName>
</protein>
<accession>A0A0F9H1D3</accession>
<dbReference type="AlphaFoldDB" id="A0A0F9H1D3"/>
<name>A0A0F9H1D3_9ZZZZ</name>
<organism evidence="1">
    <name type="scientific">marine sediment metagenome</name>
    <dbReference type="NCBI Taxonomy" id="412755"/>
    <lineage>
        <taxon>unclassified sequences</taxon>
        <taxon>metagenomes</taxon>
        <taxon>ecological metagenomes</taxon>
    </lineage>
</organism>
<proteinExistence type="predicted"/>
<dbReference type="EMBL" id="LAZR01024350">
    <property type="protein sequence ID" value="KKL75440.1"/>
    <property type="molecule type" value="Genomic_DNA"/>
</dbReference>